<dbReference type="EMBL" id="UOGB01000015">
    <property type="protein sequence ID" value="VAX15402.1"/>
    <property type="molecule type" value="Genomic_DNA"/>
</dbReference>
<dbReference type="Gene3D" id="3.30.70.20">
    <property type="match status" value="2"/>
</dbReference>
<dbReference type="GO" id="GO:0046872">
    <property type="term" value="F:metal ion binding"/>
    <property type="evidence" value="ECO:0007669"/>
    <property type="project" value="UniProtKB-KW"/>
</dbReference>
<keyword evidence="4" id="KW-0411">Iron-sulfur</keyword>
<keyword evidence="1" id="KW-0004">4Fe-4S</keyword>
<keyword evidence="3" id="KW-0408">Iron</keyword>
<dbReference type="GO" id="GO:0051539">
    <property type="term" value="F:4 iron, 4 sulfur cluster binding"/>
    <property type="evidence" value="ECO:0007669"/>
    <property type="project" value="UniProtKB-KW"/>
</dbReference>
<dbReference type="AlphaFoldDB" id="A0A3B1BH23"/>
<dbReference type="CDD" id="cd10551">
    <property type="entry name" value="PsrB"/>
    <property type="match status" value="1"/>
</dbReference>
<dbReference type="InterPro" id="IPR017896">
    <property type="entry name" value="4Fe4S_Fe-S-bd"/>
</dbReference>
<protein>
    <submittedName>
        <fullName evidence="6">Molybdopterin oxidoreductase, iron-sulfur binding subunit</fullName>
        <ecNumber evidence="6">1.2.7.-</ecNumber>
    </submittedName>
</protein>
<accession>A0A3B1BH23</accession>
<name>A0A3B1BH23_9ZZZZ</name>
<dbReference type="GO" id="GO:0016491">
    <property type="term" value="F:oxidoreductase activity"/>
    <property type="evidence" value="ECO:0007669"/>
    <property type="project" value="UniProtKB-KW"/>
</dbReference>
<organism evidence="6">
    <name type="scientific">hydrothermal vent metagenome</name>
    <dbReference type="NCBI Taxonomy" id="652676"/>
    <lineage>
        <taxon>unclassified sequences</taxon>
        <taxon>metagenomes</taxon>
        <taxon>ecological metagenomes</taxon>
    </lineage>
</organism>
<proteinExistence type="predicted"/>
<keyword evidence="6" id="KW-0560">Oxidoreductase</keyword>
<feature type="domain" description="4Fe-4S ferredoxin-type" evidence="5">
    <location>
        <begin position="14"/>
        <end position="44"/>
    </location>
</feature>
<sequence length="237" mass="27088">MKSFNYKSDNDYKWVMVIDLDRCNGCGACVIACQAENNIAVVGEKLALQKRTMSWLRIERYFDGQWPNLRIAYLPMPCQHCDAAPCEPVCPVFATYQNPEGLNAMIYNRCIGTRFCGNNCPYGVRKFNWFDYKLEAPLEEQLNPDMSVREKGVMEKCTFCIQRIRRGKDTAKDENRKVRDGEVMPACAQSCPTNAIMFGDVNDPHSKVAEMAESKRRFKLMEEHGTHPSVIYLKGGI</sequence>
<dbReference type="SUPFAM" id="SSF54862">
    <property type="entry name" value="4Fe-4S ferredoxins"/>
    <property type="match status" value="1"/>
</dbReference>
<dbReference type="EC" id="1.2.7.-" evidence="6"/>
<dbReference type="PANTHER" id="PTHR43177">
    <property type="entry name" value="PROTEIN NRFC"/>
    <property type="match status" value="1"/>
</dbReference>
<dbReference type="Pfam" id="PF13247">
    <property type="entry name" value="Fer4_11"/>
    <property type="match status" value="1"/>
</dbReference>
<evidence type="ECO:0000259" key="5">
    <source>
        <dbReference type="PROSITE" id="PS51379"/>
    </source>
</evidence>
<evidence type="ECO:0000256" key="1">
    <source>
        <dbReference type="ARBA" id="ARBA00022485"/>
    </source>
</evidence>
<gene>
    <name evidence="6" type="ORF">MNBD_NITROSPINAE03-1950</name>
</gene>
<keyword evidence="2" id="KW-0479">Metal-binding</keyword>
<dbReference type="PROSITE" id="PS51379">
    <property type="entry name" value="4FE4S_FER_2"/>
    <property type="match status" value="1"/>
</dbReference>
<evidence type="ECO:0000256" key="3">
    <source>
        <dbReference type="ARBA" id="ARBA00023004"/>
    </source>
</evidence>
<dbReference type="PANTHER" id="PTHR43177:SF3">
    <property type="entry name" value="PROTEIN NRFC HOMOLOG"/>
    <property type="match status" value="1"/>
</dbReference>
<evidence type="ECO:0000256" key="2">
    <source>
        <dbReference type="ARBA" id="ARBA00022723"/>
    </source>
</evidence>
<evidence type="ECO:0000256" key="4">
    <source>
        <dbReference type="ARBA" id="ARBA00023014"/>
    </source>
</evidence>
<dbReference type="InterPro" id="IPR050954">
    <property type="entry name" value="ET_IronSulfur_Cluster-Binding"/>
</dbReference>
<evidence type="ECO:0000313" key="6">
    <source>
        <dbReference type="EMBL" id="VAX15402.1"/>
    </source>
</evidence>
<reference evidence="6" key="1">
    <citation type="submission" date="2018-06" db="EMBL/GenBank/DDBJ databases">
        <authorList>
            <person name="Zhirakovskaya E."/>
        </authorList>
    </citation>
    <scope>NUCLEOTIDE SEQUENCE</scope>
</reference>
<dbReference type="Pfam" id="PF12797">
    <property type="entry name" value="Fer4_2"/>
    <property type="match status" value="1"/>
</dbReference>